<evidence type="ECO:0000256" key="1">
    <source>
        <dbReference type="SAM" id="MobiDB-lite"/>
    </source>
</evidence>
<proteinExistence type="predicted"/>
<dbReference type="GO" id="GO:0010124">
    <property type="term" value="P:phenylacetate catabolic process"/>
    <property type="evidence" value="ECO:0007669"/>
    <property type="project" value="InterPro"/>
</dbReference>
<dbReference type="OrthoDB" id="304275at2157"/>
<dbReference type="InterPro" id="IPR011882">
    <property type="entry name" value="PaaC"/>
</dbReference>
<sequence>MATPDFSEPEELTARERRALESLIKRLADDEFVLAERYTEWQVRAPTLESDLALANNAQDELGHARLWYDVLGDLGYTERELVYERDPAEFRHSTLVELPFEDGDWADAVLRSYLYDVAEELRLEALEDSSSPTIANRVAKIQQEEGYHREHAQNWVERLAEGESNGGEGHKRLQAALDRLFPHALTLFESCAPPRGANDANDASGDKPRAAGSDVEADIVDLGLRTATLEELGEEWLAIVVPYLESLGLDVPESGQTGDGEFEFEVTQEMLPDERGRDGTHTDAWADLYDDFTHTYRELGRSEPTKIMEIPE</sequence>
<dbReference type="STRING" id="1227493.C483_04629"/>
<dbReference type="NCBIfam" id="TIGR02158">
    <property type="entry name" value="PA_CoA_Oxy3"/>
    <property type="match status" value="1"/>
</dbReference>
<reference evidence="2 3" key="1">
    <citation type="journal article" date="2014" name="PLoS Genet.">
        <title>Phylogenetically driven sequencing of extremely halophilic archaea reveals strategies for static and dynamic osmo-response.</title>
        <authorList>
            <person name="Becker E.A."/>
            <person name="Seitzer P.M."/>
            <person name="Tritt A."/>
            <person name="Larsen D."/>
            <person name="Krusor M."/>
            <person name="Yao A.I."/>
            <person name="Wu D."/>
            <person name="Madern D."/>
            <person name="Eisen J.A."/>
            <person name="Darling A.E."/>
            <person name="Facciotti M.T."/>
        </authorList>
    </citation>
    <scope>NUCLEOTIDE SEQUENCE [LARGE SCALE GENOMIC DNA]</scope>
    <source>
        <strain evidence="2 3">JCM 10989</strain>
    </source>
</reference>
<dbReference type="SUPFAM" id="SSF47240">
    <property type="entry name" value="Ferritin-like"/>
    <property type="match status" value="1"/>
</dbReference>
<dbReference type="InterPro" id="IPR052703">
    <property type="entry name" value="Aromatic_CoA_ox/epox"/>
</dbReference>
<gene>
    <name evidence="2" type="ORF">C483_04629</name>
</gene>
<dbReference type="Gene3D" id="1.20.1260.10">
    <property type="match status" value="1"/>
</dbReference>
<evidence type="ECO:0000313" key="2">
    <source>
        <dbReference type="EMBL" id="ELY93935.1"/>
    </source>
</evidence>
<dbReference type="AlphaFoldDB" id="M0A5A4"/>
<protein>
    <submittedName>
        <fullName evidence="2">Phenylacetate-CoA oxygenase subunit PaaI</fullName>
    </submittedName>
</protein>
<dbReference type="InterPro" id="IPR012347">
    <property type="entry name" value="Ferritin-like"/>
</dbReference>
<feature type="region of interest" description="Disordered" evidence="1">
    <location>
        <begin position="194"/>
        <end position="213"/>
    </location>
</feature>
<organism evidence="2 3">
    <name type="scientific">Natrialba hulunbeirensis JCM 10989</name>
    <dbReference type="NCBI Taxonomy" id="1227493"/>
    <lineage>
        <taxon>Archaea</taxon>
        <taxon>Methanobacteriati</taxon>
        <taxon>Methanobacteriota</taxon>
        <taxon>Stenosarchaea group</taxon>
        <taxon>Halobacteria</taxon>
        <taxon>Halobacteriales</taxon>
        <taxon>Natrialbaceae</taxon>
        <taxon>Natrialba</taxon>
    </lineage>
</organism>
<dbReference type="Proteomes" id="UP000011519">
    <property type="component" value="Unassembled WGS sequence"/>
</dbReference>
<keyword evidence="3" id="KW-1185">Reference proteome</keyword>
<dbReference type="InterPro" id="IPR007814">
    <property type="entry name" value="PaaA_PaaC"/>
</dbReference>
<dbReference type="PANTHER" id="PTHR30458">
    <property type="entry name" value="PHENYLACETIC ACID DEGRADATION PROTEIN PAA"/>
    <property type="match status" value="1"/>
</dbReference>
<dbReference type="Pfam" id="PF05138">
    <property type="entry name" value="PaaA_PaaC"/>
    <property type="match status" value="1"/>
</dbReference>
<dbReference type="RefSeq" id="WP_006652172.1">
    <property type="nucleotide sequence ID" value="NZ_AOIM01000013.1"/>
</dbReference>
<accession>M0A5A4</accession>
<comment type="caution">
    <text evidence="2">The sequence shown here is derived from an EMBL/GenBank/DDBJ whole genome shotgun (WGS) entry which is preliminary data.</text>
</comment>
<dbReference type="PANTHER" id="PTHR30458:SF0">
    <property type="entry name" value="1,2-PHENYLACETYL-COA EPOXIDASE, SUBUNIT C"/>
    <property type="match status" value="1"/>
</dbReference>
<dbReference type="InterPro" id="IPR009078">
    <property type="entry name" value="Ferritin-like_SF"/>
</dbReference>
<evidence type="ECO:0000313" key="3">
    <source>
        <dbReference type="Proteomes" id="UP000011519"/>
    </source>
</evidence>
<dbReference type="GO" id="GO:0005829">
    <property type="term" value="C:cytosol"/>
    <property type="evidence" value="ECO:0007669"/>
    <property type="project" value="TreeGrafter"/>
</dbReference>
<name>M0A5A4_9EURY</name>
<dbReference type="PATRIC" id="fig|1227493.4.peg.892"/>
<dbReference type="EMBL" id="AOIM01000013">
    <property type="protein sequence ID" value="ELY93935.1"/>
    <property type="molecule type" value="Genomic_DNA"/>
</dbReference>